<dbReference type="InterPro" id="IPR029044">
    <property type="entry name" value="Nucleotide-diphossugar_trans"/>
</dbReference>
<dbReference type="CDD" id="cd04181">
    <property type="entry name" value="NTP_transferase"/>
    <property type="match status" value="1"/>
</dbReference>
<evidence type="ECO:0000313" key="3">
    <source>
        <dbReference type="Proteomes" id="UP001206483"/>
    </source>
</evidence>
<dbReference type="RefSeq" id="WP_253804191.1">
    <property type="nucleotide sequence ID" value="NZ_BAAAUB010000029.1"/>
</dbReference>
<dbReference type="Gene3D" id="3.90.550.10">
    <property type="entry name" value="Spore Coat Polysaccharide Biosynthesis Protein SpsA, Chain A"/>
    <property type="match status" value="1"/>
</dbReference>
<accession>A0ABT1J8X8</accession>
<dbReference type="PANTHER" id="PTHR22572">
    <property type="entry name" value="SUGAR-1-PHOSPHATE GUANYL TRANSFERASE"/>
    <property type="match status" value="1"/>
</dbReference>
<dbReference type="Pfam" id="PF00483">
    <property type="entry name" value="NTP_transferase"/>
    <property type="match status" value="1"/>
</dbReference>
<dbReference type="Gene3D" id="2.160.10.10">
    <property type="entry name" value="Hexapeptide repeat proteins"/>
    <property type="match status" value="1"/>
</dbReference>
<evidence type="ECO:0000313" key="2">
    <source>
        <dbReference type="EMBL" id="MCP2313902.1"/>
    </source>
</evidence>
<dbReference type="Proteomes" id="UP001206483">
    <property type="component" value="Unassembled WGS sequence"/>
</dbReference>
<sequence>MAAIVLAAGRGSRLDPFTRTIPKPLLPVLNVPLILWTALALHRAGIVEFHANVCHLPDAFAAVQRLSEQGGPRLHLVSEPLPSGPLGGVVACRRAVPDAKDYLVVSADALTDLDLAALLATHRRSGADLTLVTTLVEDAHRFGVLDLDADGFVIRMREKPAKAGPLEDISCGIYVMSRQLLHSLTPPDNGRPYDFAELVTTLLACGRRVATHRLDGQWSDIGTPEALLAANLAYLRSPQQRRATGLRALGTNGLWSGQDRTLPPDTRITGPVVLGQDALVEPGTELARVVIGPGSHIGAGCTLVDTVLLPGASVPAGTRAISQIIERPGRT</sequence>
<dbReference type="SUPFAM" id="SSF53448">
    <property type="entry name" value="Nucleotide-diphospho-sugar transferases"/>
    <property type="match status" value="1"/>
</dbReference>
<dbReference type="InterPro" id="IPR005835">
    <property type="entry name" value="NTP_transferase_dom"/>
</dbReference>
<comment type="caution">
    <text evidence="2">The sequence shown here is derived from an EMBL/GenBank/DDBJ whole genome shotgun (WGS) entry which is preliminary data.</text>
</comment>
<gene>
    <name evidence="2" type="ORF">FHR36_007101</name>
</gene>
<proteinExistence type="predicted"/>
<dbReference type="EMBL" id="JAMZDX010000008">
    <property type="protein sequence ID" value="MCP2313902.1"/>
    <property type="molecule type" value="Genomic_DNA"/>
</dbReference>
<name>A0ABT1J8X8_9ACTN</name>
<feature type="domain" description="Nucleotidyl transferase" evidence="1">
    <location>
        <begin position="3"/>
        <end position="235"/>
    </location>
</feature>
<dbReference type="InterPro" id="IPR050486">
    <property type="entry name" value="Mannose-1P_guanyltransferase"/>
</dbReference>
<reference evidence="2 3" key="1">
    <citation type="submission" date="2022-06" db="EMBL/GenBank/DDBJ databases">
        <title>Sequencing the genomes of 1000 actinobacteria strains.</title>
        <authorList>
            <person name="Klenk H.-P."/>
        </authorList>
    </citation>
    <scope>NUCLEOTIDE SEQUENCE [LARGE SCALE GENOMIC DNA]</scope>
    <source>
        <strain evidence="2 3">DSM 41656</strain>
    </source>
</reference>
<organism evidence="2 3">
    <name type="scientific">Kitasatospora paracochleata</name>
    <dbReference type="NCBI Taxonomy" id="58354"/>
    <lineage>
        <taxon>Bacteria</taxon>
        <taxon>Bacillati</taxon>
        <taxon>Actinomycetota</taxon>
        <taxon>Actinomycetes</taxon>
        <taxon>Kitasatosporales</taxon>
        <taxon>Streptomycetaceae</taxon>
        <taxon>Kitasatospora</taxon>
    </lineage>
</organism>
<evidence type="ECO:0000259" key="1">
    <source>
        <dbReference type="Pfam" id="PF00483"/>
    </source>
</evidence>
<keyword evidence="3" id="KW-1185">Reference proteome</keyword>
<protein>
    <submittedName>
        <fullName evidence="2">NDP-sugar pyrophosphorylase family protein</fullName>
    </submittedName>
</protein>